<keyword evidence="2" id="KW-1185">Reference proteome</keyword>
<gene>
    <name evidence="1" type="ORF">AB1471_02605</name>
</gene>
<dbReference type="Proteomes" id="UP001556040">
    <property type="component" value="Unassembled WGS sequence"/>
</dbReference>
<dbReference type="EMBL" id="JBFMIA010000001">
    <property type="protein sequence ID" value="MEW9500688.1"/>
    <property type="molecule type" value="Genomic_DNA"/>
</dbReference>
<evidence type="ECO:0000313" key="1">
    <source>
        <dbReference type="EMBL" id="MEW9500688.1"/>
    </source>
</evidence>
<dbReference type="RefSeq" id="WP_367778005.1">
    <property type="nucleotide sequence ID" value="NZ_JBFMIA010000001.1"/>
</dbReference>
<evidence type="ECO:0000313" key="2">
    <source>
        <dbReference type="Proteomes" id="UP001556040"/>
    </source>
</evidence>
<sequence>MTLSKKIRETSGVLFRPVGAFSGHFELANEDKTKSCEVTVQVLDWEDSQAPKVIFEETFEIDPRTRVAVDVVVPNHYSFEVKKDNSKCIGNLFLLDQDGCTVGYTVLASDFIDVSHCS</sequence>
<accession>A0ABV3Q010</accession>
<name>A0ABV3Q010_9BACL</name>
<reference evidence="1 2" key="1">
    <citation type="journal article" date="1979" name="Int. J. Syst. Evol. Microbiol.">
        <title>Bacillus globisporus subsp. marinus subsp. nov.</title>
        <authorList>
            <person name="Liu H."/>
        </authorList>
    </citation>
    <scope>NUCLEOTIDE SEQUENCE [LARGE SCALE GENOMIC DNA]</scope>
    <source>
        <strain evidence="1 2">DSM 1297</strain>
    </source>
</reference>
<organism evidence="1 2">
    <name type="scientific">Jeotgalibacillus marinus</name>
    <dbReference type="NCBI Taxonomy" id="86667"/>
    <lineage>
        <taxon>Bacteria</taxon>
        <taxon>Bacillati</taxon>
        <taxon>Bacillota</taxon>
        <taxon>Bacilli</taxon>
        <taxon>Bacillales</taxon>
        <taxon>Caryophanaceae</taxon>
        <taxon>Jeotgalibacillus</taxon>
    </lineage>
</organism>
<proteinExistence type="predicted"/>
<comment type="caution">
    <text evidence="1">The sequence shown here is derived from an EMBL/GenBank/DDBJ whole genome shotgun (WGS) entry which is preliminary data.</text>
</comment>
<protein>
    <submittedName>
        <fullName evidence="1">Uncharacterized protein</fullName>
    </submittedName>
</protein>